<keyword evidence="2" id="KW-1185">Reference proteome</keyword>
<protein>
    <submittedName>
        <fullName evidence="1">Uncharacterized protein</fullName>
    </submittedName>
</protein>
<gene>
    <name evidence="1" type="ORF">BS50DRAFT_378794</name>
</gene>
<sequence length="187" mass="20644">MRRRDGGAMLLNRQLRFNSPVQPSLGALLFFALLCATTALLRSKVGLDHVFVSPRCLLGTYPTYLGPCPLLLPSAVPSCVSGRHCLCLVRCSFFLLRRLTSLVPPFIHSFISPFAQRAPLAAELRLRRRADENHEPTPDVDKSLSRRLGLEGCLLAGRVMGGANKIIIPIHPPGECHAYRTPPRKVN</sequence>
<dbReference type="EMBL" id="KZ678135">
    <property type="protein sequence ID" value="PSN66945.1"/>
    <property type="molecule type" value="Genomic_DNA"/>
</dbReference>
<dbReference type="Proteomes" id="UP000240883">
    <property type="component" value="Unassembled WGS sequence"/>
</dbReference>
<evidence type="ECO:0000313" key="2">
    <source>
        <dbReference type="Proteomes" id="UP000240883"/>
    </source>
</evidence>
<evidence type="ECO:0000313" key="1">
    <source>
        <dbReference type="EMBL" id="PSN66945.1"/>
    </source>
</evidence>
<organism evidence="1 2">
    <name type="scientific">Corynespora cassiicola Philippines</name>
    <dbReference type="NCBI Taxonomy" id="1448308"/>
    <lineage>
        <taxon>Eukaryota</taxon>
        <taxon>Fungi</taxon>
        <taxon>Dikarya</taxon>
        <taxon>Ascomycota</taxon>
        <taxon>Pezizomycotina</taxon>
        <taxon>Dothideomycetes</taxon>
        <taxon>Pleosporomycetidae</taxon>
        <taxon>Pleosporales</taxon>
        <taxon>Corynesporascaceae</taxon>
        <taxon>Corynespora</taxon>
    </lineage>
</organism>
<accession>A0A2T2NNE6</accession>
<dbReference type="AlphaFoldDB" id="A0A2T2NNE6"/>
<reference evidence="1 2" key="1">
    <citation type="journal article" date="2018" name="Front. Microbiol.">
        <title>Genome-Wide Analysis of Corynespora cassiicola Leaf Fall Disease Putative Effectors.</title>
        <authorList>
            <person name="Lopez D."/>
            <person name="Ribeiro S."/>
            <person name="Label P."/>
            <person name="Fumanal B."/>
            <person name="Venisse J.S."/>
            <person name="Kohler A."/>
            <person name="de Oliveira R.R."/>
            <person name="Labutti K."/>
            <person name="Lipzen A."/>
            <person name="Lail K."/>
            <person name="Bauer D."/>
            <person name="Ohm R.A."/>
            <person name="Barry K.W."/>
            <person name="Spatafora J."/>
            <person name="Grigoriev I.V."/>
            <person name="Martin F.M."/>
            <person name="Pujade-Renaud V."/>
        </authorList>
    </citation>
    <scope>NUCLEOTIDE SEQUENCE [LARGE SCALE GENOMIC DNA]</scope>
    <source>
        <strain evidence="1 2">Philippines</strain>
    </source>
</reference>
<name>A0A2T2NNE6_CORCC</name>
<proteinExistence type="predicted"/>